<organism evidence="1 2">
    <name type="scientific">Candidula unifasciata</name>
    <dbReference type="NCBI Taxonomy" id="100452"/>
    <lineage>
        <taxon>Eukaryota</taxon>
        <taxon>Metazoa</taxon>
        <taxon>Spiralia</taxon>
        <taxon>Lophotrochozoa</taxon>
        <taxon>Mollusca</taxon>
        <taxon>Gastropoda</taxon>
        <taxon>Heterobranchia</taxon>
        <taxon>Euthyneura</taxon>
        <taxon>Panpulmonata</taxon>
        <taxon>Eupulmonata</taxon>
        <taxon>Stylommatophora</taxon>
        <taxon>Helicina</taxon>
        <taxon>Helicoidea</taxon>
        <taxon>Geomitridae</taxon>
        <taxon>Candidula</taxon>
    </lineage>
</organism>
<evidence type="ECO:0000313" key="1">
    <source>
        <dbReference type="EMBL" id="CAG5119788.1"/>
    </source>
</evidence>
<sequence length="100" mass="10582">MVLVRNWTVSSNDDLAHLENLNSSLAHLRSVNSNLAHVGNLNSYLAHVGNLNSNLAQVANLNSSFMLVGNGAVNNLVRVGNLALSSNVNLADVGKFGSEQ</sequence>
<dbReference type="Proteomes" id="UP000678393">
    <property type="component" value="Unassembled WGS sequence"/>
</dbReference>
<reference evidence="1" key="1">
    <citation type="submission" date="2021-04" db="EMBL/GenBank/DDBJ databases">
        <authorList>
            <consortium name="Molecular Ecology Group"/>
        </authorList>
    </citation>
    <scope>NUCLEOTIDE SEQUENCE</scope>
</reference>
<keyword evidence="2" id="KW-1185">Reference proteome</keyword>
<gene>
    <name evidence="1" type="ORF">CUNI_LOCUS5346</name>
</gene>
<comment type="caution">
    <text evidence="1">The sequence shown here is derived from an EMBL/GenBank/DDBJ whole genome shotgun (WGS) entry which is preliminary data.</text>
</comment>
<proteinExistence type="predicted"/>
<dbReference type="EMBL" id="CAJHNH020000777">
    <property type="protein sequence ID" value="CAG5119788.1"/>
    <property type="molecule type" value="Genomic_DNA"/>
</dbReference>
<evidence type="ECO:0000313" key="2">
    <source>
        <dbReference type="Proteomes" id="UP000678393"/>
    </source>
</evidence>
<name>A0A8S3YU68_9EUPU</name>
<dbReference type="AlphaFoldDB" id="A0A8S3YU68"/>
<protein>
    <submittedName>
        <fullName evidence="1">Uncharacterized protein</fullName>
    </submittedName>
</protein>
<accession>A0A8S3YU68</accession>